<dbReference type="AlphaFoldDB" id="F0S6L7"/>
<dbReference type="EMBL" id="CP002545">
    <property type="protein sequence ID" value="ADY51093.1"/>
    <property type="molecule type" value="Genomic_DNA"/>
</dbReference>
<dbReference type="Proteomes" id="UP000000310">
    <property type="component" value="Chromosome"/>
</dbReference>
<evidence type="ECO:0000313" key="1">
    <source>
        <dbReference type="EMBL" id="ADY51093.1"/>
    </source>
</evidence>
<keyword evidence="2" id="KW-1185">Reference proteome</keyword>
<accession>F0S6L7</accession>
<reference evidence="1 2" key="1">
    <citation type="journal article" date="2011" name="Stand. Genomic Sci.">
        <title>Complete genome sequence of the gliding, heparinolytic Pedobacter saltans type strain (113).</title>
        <authorList>
            <person name="Liolios K."/>
            <person name="Sikorski J."/>
            <person name="Lu M."/>
            <person name="Nolan M."/>
            <person name="Lapidus A."/>
            <person name="Lucas S."/>
            <person name="Hammon N."/>
            <person name="Deshpande S."/>
            <person name="Cheng J.F."/>
            <person name="Tapia R."/>
            <person name="Han C."/>
            <person name="Goodwin L."/>
            <person name="Pitluck S."/>
            <person name="Huntemann M."/>
            <person name="Ivanova N."/>
            <person name="Pagani I."/>
            <person name="Mavromatis K."/>
            <person name="Ovchinikova G."/>
            <person name="Pati A."/>
            <person name="Chen A."/>
            <person name="Palaniappan K."/>
            <person name="Land M."/>
            <person name="Hauser L."/>
            <person name="Brambilla E.M."/>
            <person name="Kotsyurbenko O."/>
            <person name="Rohde M."/>
            <person name="Tindall B.J."/>
            <person name="Abt B."/>
            <person name="Goker M."/>
            <person name="Detter J.C."/>
            <person name="Woyke T."/>
            <person name="Bristow J."/>
            <person name="Eisen J.A."/>
            <person name="Markowitz V."/>
            <person name="Hugenholtz P."/>
            <person name="Klenk H.P."/>
            <person name="Kyrpides N.C."/>
        </authorList>
    </citation>
    <scope>NUCLEOTIDE SEQUENCE [LARGE SCALE GENOMIC DNA]</scope>
    <source>
        <strain evidence="2">ATCC 51119 / DSM 12145 / JCM 21818 / LMG 10337 / NBRC 100064 / NCIMB 13643</strain>
    </source>
</reference>
<gene>
    <name evidence="1" type="ordered locus">Pedsa_0512</name>
</gene>
<dbReference type="KEGG" id="psn:Pedsa_0512"/>
<protein>
    <submittedName>
        <fullName evidence="1">Uncharacterized protein</fullName>
    </submittedName>
</protein>
<proteinExistence type="predicted"/>
<organism evidence="1 2">
    <name type="scientific">Pseudopedobacter saltans (strain ATCC 51119 / DSM 12145 / JCM 21818 / CCUG 39354 / LMG 10337 / NBRC 100064 / NCIMB 13643)</name>
    <name type="common">Pedobacter saltans</name>
    <dbReference type="NCBI Taxonomy" id="762903"/>
    <lineage>
        <taxon>Bacteria</taxon>
        <taxon>Pseudomonadati</taxon>
        <taxon>Bacteroidota</taxon>
        <taxon>Sphingobacteriia</taxon>
        <taxon>Sphingobacteriales</taxon>
        <taxon>Sphingobacteriaceae</taxon>
        <taxon>Pseudopedobacter</taxon>
    </lineage>
</organism>
<reference evidence="2" key="2">
    <citation type="submission" date="2011-02" db="EMBL/GenBank/DDBJ databases">
        <title>The complete genome of Pedobacter saltans DSM 12145.</title>
        <authorList>
            <consortium name="US DOE Joint Genome Institute (JGI-PGF)"/>
            <person name="Lucas S."/>
            <person name="Copeland A."/>
            <person name="Lapidus A."/>
            <person name="Bruce D."/>
            <person name="Goodwin L."/>
            <person name="Pitluck S."/>
            <person name="Kyrpides N."/>
            <person name="Mavromatis K."/>
            <person name="Pagani I."/>
            <person name="Ivanova N."/>
            <person name="Ovchinnikova G."/>
            <person name="Lu M."/>
            <person name="Detter J.C."/>
            <person name="Han C."/>
            <person name="Land M."/>
            <person name="Hauser L."/>
            <person name="Markowitz V."/>
            <person name="Cheng J.-F."/>
            <person name="Hugenholtz P."/>
            <person name="Woyke T."/>
            <person name="Wu D."/>
            <person name="Tindall B."/>
            <person name="Pomrenke H.G."/>
            <person name="Brambilla E."/>
            <person name="Klenk H.-P."/>
            <person name="Eisen J.A."/>
        </authorList>
    </citation>
    <scope>NUCLEOTIDE SEQUENCE [LARGE SCALE GENOMIC DNA]</scope>
    <source>
        <strain evidence="2">ATCC 51119 / DSM 12145 / JCM 21818 / LMG 10337 / NBRC 100064 / NCIMB 13643</strain>
    </source>
</reference>
<name>F0S6L7_PSESL</name>
<evidence type="ECO:0000313" key="2">
    <source>
        <dbReference type="Proteomes" id="UP000000310"/>
    </source>
</evidence>
<sequence length="88" mass="10177">MSNPKNGYCLEQIAQPSLFSLLNWVDSFQKAEWQRKVGAMTFFPEREDRAKAIKRKCFPACRRLGVSFSKKKKGISVSIILVECLYEE</sequence>
<dbReference type="RefSeq" id="WP_013631596.1">
    <property type="nucleotide sequence ID" value="NC_015177.1"/>
</dbReference>
<dbReference type="HOGENOM" id="CLU_2466677_0_0_10"/>